<reference evidence="1 2" key="1">
    <citation type="submission" date="2019-09" db="EMBL/GenBank/DDBJ databases">
        <authorList>
            <person name="Ou C."/>
        </authorList>
    </citation>
    <scope>NUCLEOTIDE SEQUENCE [LARGE SCALE GENOMIC DNA]</scope>
    <source>
        <strain evidence="1">S2</strain>
        <tissue evidence="1">Leaf</tissue>
    </source>
</reference>
<evidence type="ECO:0000313" key="1">
    <source>
        <dbReference type="EMBL" id="KAB2628853.1"/>
    </source>
</evidence>
<accession>A0A5N5HQ84</accession>
<reference evidence="2" key="2">
    <citation type="submission" date="2019-10" db="EMBL/GenBank/DDBJ databases">
        <title>A de novo genome assembly of a pear dwarfing rootstock.</title>
        <authorList>
            <person name="Wang F."/>
            <person name="Wang J."/>
            <person name="Li S."/>
            <person name="Zhang Y."/>
            <person name="Fang M."/>
            <person name="Ma L."/>
            <person name="Zhao Y."/>
            <person name="Jiang S."/>
        </authorList>
    </citation>
    <scope>NUCLEOTIDE SEQUENCE [LARGE SCALE GENOMIC DNA]</scope>
</reference>
<name>A0A5N5HQ84_9ROSA</name>
<proteinExistence type="predicted"/>
<dbReference type="AlphaFoldDB" id="A0A5N5HQ84"/>
<keyword evidence="2" id="KW-1185">Reference proteome</keyword>
<organism evidence="1 2">
    <name type="scientific">Pyrus ussuriensis x Pyrus communis</name>
    <dbReference type="NCBI Taxonomy" id="2448454"/>
    <lineage>
        <taxon>Eukaryota</taxon>
        <taxon>Viridiplantae</taxon>
        <taxon>Streptophyta</taxon>
        <taxon>Embryophyta</taxon>
        <taxon>Tracheophyta</taxon>
        <taxon>Spermatophyta</taxon>
        <taxon>Magnoliopsida</taxon>
        <taxon>eudicotyledons</taxon>
        <taxon>Gunneridae</taxon>
        <taxon>Pentapetalae</taxon>
        <taxon>rosids</taxon>
        <taxon>fabids</taxon>
        <taxon>Rosales</taxon>
        <taxon>Rosaceae</taxon>
        <taxon>Amygdaloideae</taxon>
        <taxon>Maleae</taxon>
        <taxon>Pyrus</taxon>
    </lineage>
</organism>
<comment type="caution">
    <text evidence="1">The sequence shown here is derived from an EMBL/GenBank/DDBJ whole genome shotgun (WGS) entry which is preliminary data.</text>
</comment>
<protein>
    <submittedName>
        <fullName evidence="1">Uncharacterized protein</fullName>
    </submittedName>
</protein>
<sequence>MPDIIVTIYSLGEAQKKIAVSVKELKNSISKPSEKVSDKDCTPREKAFQDESAAAAVYPTRLHHMPYPKGYETPNLVLFDGMKGSPKEHISCFINTLDPHVDDCNLCLKELLKSLIDCSYTCLPDVEADAVERYLSSRQEPTATQPLWEKENAYNQRPMSWPTLHLNTPGSCFLKAVSYTAYNAMGGPDHIVWENPKYRGAAYQASEVPKETEDMLASVVEDKSLEKIMPPPKCMQDGYIAVMEKLKEVNLSDEPSV</sequence>
<evidence type="ECO:0000313" key="2">
    <source>
        <dbReference type="Proteomes" id="UP000327157"/>
    </source>
</evidence>
<dbReference type="Proteomes" id="UP000327157">
    <property type="component" value="Chromosome 8"/>
</dbReference>
<reference evidence="1 2" key="3">
    <citation type="submission" date="2019-11" db="EMBL/GenBank/DDBJ databases">
        <title>A de novo genome assembly of a pear dwarfing rootstock.</title>
        <authorList>
            <person name="Wang F."/>
            <person name="Wang J."/>
            <person name="Li S."/>
            <person name="Zhang Y."/>
            <person name="Fang M."/>
            <person name="Ma L."/>
            <person name="Zhao Y."/>
            <person name="Jiang S."/>
        </authorList>
    </citation>
    <scope>NUCLEOTIDE SEQUENCE [LARGE SCALE GENOMIC DNA]</scope>
    <source>
        <strain evidence="1">S2</strain>
        <tissue evidence="1">Leaf</tissue>
    </source>
</reference>
<gene>
    <name evidence="1" type="ORF">D8674_033648</name>
</gene>
<dbReference type="EMBL" id="SMOL01000148">
    <property type="protein sequence ID" value="KAB2628853.1"/>
    <property type="molecule type" value="Genomic_DNA"/>
</dbReference>